<keyword evidence="3" id="KW-1185">Reference proteome</keyword>
<dbReference type="InterPro" id="IPR011989">
    <property type="entry name" value="ARM-like"/>
</dbReference>
<dbReference type="GO" id="GO:0016491">
    <property type="term" value="F:oxidoreductase activity"/>
    <property type="evidence" value="ECO:0007669"/>
    <property type="project" value="TreeGrafter"/>
</dbReference>
<comment type="caution">
    <text evidence="2">The sequence shown here is derived from an EMBL/GenBank/DDBJ whole genome shotgun (WGS) entry which is preliminary data.</text>
</comment>
<sequence>MSKLRGKEFDVDLCVSCDGSDRTFVKQHLIGRLKESGFSIWFADKPDMENDSGLAILQCKIFIPILSEESANSETFDNELSLAYVANKSIVPIATKSIRKINPLLSNGVKLMLAKINWTFLIKPENYDETILKLIEAIRTELNNCKLKQMEKDDDISEEDIYRALNNHAPNVDIHGGDYETFDDQMTCEHLQTSINCDFWERHFLKKNEVLWTEFKARFLADYGQRITRQLGEGKETWLTLFMYKDIFELYKIITKQKYRHFCGCNTTANPDQFYDRVKSYVTDMSAMKKVFNMASGVRLVAIQNLEHVLGSFQTPSVLTLLFDLVDHSEDPNVRALASLALAKAGKKSQHIENRLIRLLKDEDRLVRESACLSLAHIKCTRAVTDILELWRNDAIKHVREAAELALLRMGGTEAEKAIHITQVLSDEMKQLRESKVN</sequence>
<dbReference type="InterPro" id="IPR035897">
    <property type="entry name" value="Toll_tir_struct_dom_sf"/>
</dbReference>
<dbReference type="GO" id="GO:0007165">
    <property type="term" value="P:signal transduction"/>
    <property type="evidence" value="ECO:0007669"/>
    <property type="project" value="InterPro"/>
</dbReference>
<dbReference type="AlphaFoldDB" id="A0AAD9JS76"/>
<proteinExistence type="predicted"/>
<feature type="domain" description="TIR" evidence="1">
    <location>
        <begin position="14"/>
        <end position="131"/>
    </location>
</feature>
<dbReference type="InterPro" id="IPR016024">
    <property type="entry name" value="ARM-type_fold"/>
</dbReference>
<dbReference type="Gene3D" id="1.25.10.10">
    <property type="entry name" value="Leucine-rich Repeat Variant"/>
    <property type="match status" value="1"/>
</dbReference>
<dbReference type="EMBL" id="JAODUP010000171">
    <property type="protein sequence ID" value="KAK2158388.1"/>
    <property type="molecule type" value="Genomic_DNA"/>
</dbReference>
<evidence type="ECO:0000313" key="2">
    <source>
        <dbReference type="EMBL" id="KAK2158388.1"/>
    </source>
</evidence>
<evidence type="ECO:0000313" key="3">
    <source>
        <dbReference type="Proteomes" id="UP001208570"/>
    </source>
</evidence>
<evidence type="ECO:0000259" key="1">
    <source>
        <dbReference type="Pfam" id="PF13676"/>
    </source>
</evidence>
<dbReference type="SUPFAM" id="SSF48371">
    <property type="entry name" value="ARM repeat"/>
    <property type="match status" value="1"/>
</dbReference>
<reference evidence="2" key="1">
    <citation type="journal article" date="2023" name="Mol. Biol. Evol.">
        <title>Third-Generation Sequencing Reveals the Adaptive Role of the Epigenome in Three Deep-Sea Polychaetes.</title>
        <authorList>
            <person name="Perez M."/>
            <person name="Aroh O."/>
            <person name="Sun Y."/>
            <person name="Lan Y."/>
            <person name="Juniper S.K."/>
            <person name="Young C.R."/>
            <person name="Angers B."/>
            <person name="Qian P.Y."/>
        </authorList>
    </citation>
    <scope>NUCLEOTIDE SEQUENCE</scope>
    <source>
        <strain evidence="2">P08H-3</strain>
    </source>
</reference>
<gene>
    <name evidence="2" type="ORF">LSH36_171g02047</name>
</gene>
<dbReference type="InterPro" id="IPR000157">
    <property type="entry name" value="TIR_dom"/>
</dbReference>
<accession>A0AAD9JS76</accession>
<dbReference type="Pfam" id="PF13646">
    <property type="entry name" value="HEAT_2"/>
    <property type="match status" value="1"/>
</dbReference>
<dbReference type="SUPFAM" id="SSF52200">
    <property type="entry name" value="Toll/Interleukin receptor TIR domain"/>
    <property type="match status" value="1"/>
</dbReference>
<dbReference type="PANTHER" id="PTHR12697">
    <property type="entry name" value="PBS LYASE HEAT-LIKE PROTEIN"/>
    <property type="match status" value="1"/>
</dbReference>
<dbReference type="Proteomes" id="UP001208570">
    <property type="component" value="Unassembled WGS sequence"/>
</dbReference>
<dbReference type="PANTHER" id="PTHR12697:SF29">
    <property type="entry name" value="TIR DOMAIN-CONTAINING PROTEIN"/>
    <property type="match status" value="1"/>
</dbReference>
<name>A0AAD9JS76_9ANNE</name>
<dbReference type="Pfam" id="PF13676">
    <property type="entry name" value="TIR_2"/>
    <property type="match status" value="1"/>
</dbReference>
<dbReference type="Gene3D" id="3.40.50.10140">
    <property type="entry name" value="Toll/interleukin-1 receptor homology (TIR) domain"/>
    <property type="match status" value="1"/>
</dbReference>
<protein>
    <recommendedName>
        <fullName evidence="1">TIR domain-containing protein</fullName>
    </recommendedName>
</protein>
<organism evidence="2 3">
    <name type="scientific">Paralvinella palmiformis</name>
    <dbReference type="NCBI Taxonomy" id="53620"/>
    <lineage>
        <taxon>Eukaryota</taxon>
        <taxon>Metazoa</taxon>
        <taxon>Spiralia</taxon>
        <taxon>Lophotrochozoa</taxon>
        <taxon>Annelida</taxon>
        <taxon>Polychaeta</taxon>
        <taxon>Sedentaria</taxon>
        <taxon>Canalipalpata</taxon>
        <taxon>Terebellida</taxon>
        <taxon>Terebelliformia</taxon>
        <taxon>Alvinellidae</taxon>
        <taxon>Paralvinella</taxon>
    </lineage>
</organism>